<dbReference type="EMBL" id="CALNXK010000106">
    <property type="protein sequence ID" value="CAH3156842.1"/>
    <property type="molecule type" value="Genomic_DNA"/>
</dbReference>
<evidence type="ECO:0000313" key="3">
    <source>
        <dbReference type="EMBL" id="CAH3156842.1"/>
    </source>
</evidence>
<dbReference type="Gene3D" id="1.10.10.10">
    <property type="entry name" value="Winged helix-like DNA-binding domain superfamily/Winged helix DNA-binding domain"/>
    <property type="match status" value="1"/>
</dbReference>
<evidence type="ECO:0000256" key="1">
    <source>
        <dbReference type="SAM" id="MobiDB-lite"/>
    </source>
</evidence>
<dbReference type="Gene3D" id="3.90.70.80">
    <property type="match status" value="1"/>
</dbReference>
<dbReference type="Pfam" id="PF02338">
    <property type="entry name" value="OTU"/>
    <property type="match status" value="1"/>
</dbReference>
<dbReference type="CDD" id="cd22758">
    <property type="entry name" value="OTU_232R-like"/>
    <property type="match status" value="1"/>
</dbReference>
<feature type="region of interest" description="Disordered" evidence="1">
    <location>
        <begin position="72"/>
        <end position="113"/>
    </location>
</feature>
<dbReference type="Pfam" id="PF01048">
    <property type="entry name" value="PNP_UDP_1"/>
    <property type="match status" value="1"/>
</dbReference>
<comment type="caution">
    <text evidence="3">The sequence shown here is derived from an EMBL/GenBank/DDBJ whole genome shotgun (WGS) entry which is preliminary data.</text>
</comment>
<name>A0ABN8Q416_9CNID</name>
<feature type="domain" description="OTU" evidence="2">
    <location>
        <begin position="744"/>
        <end position="877"/>
    </location>
</feature>
<dbReference type="SUPFAM" id="SSF52540">
    <property type="entry name" value="P-loop containing nucleoside triphosphate hydrolases"/>
    <property type="match status" value="1"/>
</dbReference>
<keyword evidence="4" id="KW-1185">Reference proteome</keyword>
<dbReference type="SUPFAM" id="SSF54001">
    <property type="entry name" value="Cysteine proteinases"/>
    <property type="match status" value="1"/>
</dbReference>
<dbReference type="PANTHER" id="PTHR47508">
    <property type="entry name" value="SAM DOMAIN-CONTAINING PROTEIN-RELATED"/>
    <property type="match status" value="1"/>
</dbReference>
<dbReference type="InterPro" id="IPR003323">
    <property type="entry name" value="OTU_dom"/>
</dbReference>
<dbReference type="Gene3D" id="3.40.50.300">
    <property type="entry name" value="P-loop containing nucleotide triphosphate hydrolases"/>
    <property type="match status" value="1"/>
</dbReference>
<dbReference type="SUPFAM" id="SSF53167">
    <property type="entry name" value="Purine and uridine phosphorylases"/>
    <property type="match status" value="1"/>
</dbReference>
<reference evidence="3 4" key="1">
    <citation type="submission" date="2022-05" db="EMBL/GenBank/DDBJ databases">
        <authorList>
            <consortium name="Genoscope - CEA"/>
            <person name="William W."/>
        </authorList>
    </citation>
    <scope>NUCLEOTIDE SEQUENCE [LARGE SCALE GENOMIC DNA]</scope>
</reference>
<feature type="compositionally biased region" description="Basic and acidic residues" evidence="1">
    <location>
        <begin position="72"/>
        <end position="97"/>
    </location>
</feature>
<dbReference type="InterPro" id="IPR000845">
    <property type="entry name" value="Nucleoside_phosphorylase_d"/>
</dbReference>
<dbReference type="InterPro" id="IPR036388">
    <property type="entry name" value="WH-like_DNA-bd_sf"/>
</dbReference>
<sequence>MLIGQDRAGKTSLKKSILGLPFDSEEESTAGIEVDPSKFEVNTDLAVNWKRTDEKSGVSQFAPDLAKKVARDLQEIGGEGDERKNDKENEVEEKGEINPKQGSSGESDVREETDRAVLTDLKIDPSLPPEEFTDHLVQLLKNVNLQSDTTVVEHHCILDLWDFAGQHLYYASYPVFLSTRAVYILVHDLSKKLDDTAQPCFKQGIRKILLRNPNKETNLENLLSWLVSLRTMCSVKPDVNDWKTNVEDLPYCRPPVFIVGTHADKPYQDFKEAESQIQQEISGKDYERHVIRPFFSVDNTQGSSDEGVVSLKKRVIEVLKQEPYMGEEVPIRWFNFERVIKALIAQEMYYLNFEQLQGIIQRVCFIEGEDEAATMLDFYHDLGMIFRHRNTVVIRTQWLIEVFRQLITIRPFYERVPRLSRLWNEMEDTGVLNMELVDHVFSKCYQLKDLIKEDILNMMEQFGLIAKFTASLTDEMYFVPCQLKTPPEFLCEMKLSPSDPCPLYLHFKWGFVPHGLFCQLVSRCTRWYSESGFKETPHFFDGAARFFIGKKSSHQFILLCRKRFIKIILTQPKGSHREVNQASFAETNEVAILVRKFLEETLQTLIRELSWLRNLKCDWCVACPGCLRHEQVCSIHEQKCCTHEDCLCLLKVEEGIPRHCQKRLEMPTLPGLEKWFSLEDVSDEEAQISNRSKRKVSFYAPSLSKRIKGAGLPFLRQIELESKEGTSKPELPVNFRNKTTEKGFVISNNQGEGNCMFFALSEQLGLRKGTEISHGQLRKTVVQYLKENPALPDGTELFNFVNGYSSWDAYLTSMMTDGTWGDHVILHGAANYFKTCIQVVSSHHLDVMICPEFDVTGSKRLVLGHVHELHYVSLIPCKGETARYQPEVTVTLLENKDLPKMSLPWNDGLLPVDMLLLTVEDCEFLSCLSYLNYSLCKSYCKELGYVYFGEMGEGEIKLRTAVMKCYRGSITAGGSTVSVLSAVRILRPKAVFLVGVCYSLKSCEVKRGDVVISEKLITCVPSSEEFGDKVPLKSLFLRLIPNAGDGWEAPLKDPRALEVKIHRGDFLSVPGVIDNNECCETLIKRFPQAVAMELEGQGLHAATHDLDIPWIIIKGISDYKDGGKSGTDCWKKFASLMAASLTVHILSDPMVFRNWPHYTETR</sequence>
<protein>
    <recommendedName>
        <fullName evidence="2">OTU domain-containing protein</fullName>
    </recommendedName>
</protein>
<dbReference type="PROSITE" id="PS50802">
    <property type="entry name" value="OTU"/>
    <property type="match status" value="1"/>
</dbReference>
<dbReference type="Gene3D" id="3.40.50.1580">
    <property type="entry name" value="Nucleoside phosphorylase domain"/>
    <property type="match status" value="1"/>
</dbReference>
<evidence type="ECO:0000259" key="2">
    <source>
        <dbReference type="PROSITE" id="PS50802"/>
    </source>
</evidence>
<dbReference type="InterPro" id="IPR038765">
    <property type="entry name" value="Papain-like_cys_pep_sf"/>
</dbReference>
<dbReference type="Proteomes" id="UP001159405">
    <property type="component" value="Unassembled WGS sequence"/>
</dbReference>
<proteinExistence type="predicted"/>
<dbReference type="InterPro" id="IPR027417">
    <property type="entry name" value="P-loop_NTPase"/>
</dbReference>
<accession>A0ABN8Q416</accession>
<organism evidence="3 4">
    <name type="scientific">Porites lobata</name>
    <dbReference type="NCBI Taxonomy" id="104759"/>
    <lineage>
        <taxon>Eukaryota</taxon>
        <taxon>Metazoa</taxon>
        <taxon>Cnidaria</taxon>
        <taxon>Anthozoa</taxon>
        <taxon>Hexacorallia</taxon>
        <taxon>Scleractinia</taxon>
        <taxon>Fungiina</taxon>
        <taxon>Poritidae</taxon>
        <taxon>Porites</taxon>
    </lineage>
</organism>
<dbReference type="InterPro" id="IPR035994">
    <property type="entry name" value="Nucleoside_phosphorylase_sf"/>
</dbReference>
<gene>
    <name evidence="3" type="ORF">PLOB_00002123</name>
</gene>
<evidence type="ECO:0000313" key="4">
    <source>
        <dbReference type="Proteomes" id="UP001159405"/>
    </source>
</evidence>
<dbReference type="PANTHER" id="PTHR47508:SF1">
    <property type="entry name" value="NON-SPECIFIC SERINE_THREONINE PROTEIN KINASE"/>
    <property type="match status" value="1"/>
</dbReference>